<feature type="compositionally biased region" description="Basic residues" evidence="1">
    <location>
        <begin position="392"/>
        <end position="405"/>
    </location>
</feature>
<name>A0A6A6VTM7_9PEZI</name>
<evidence type="ECO:0000313" key="2">
    <source>
        <dbReference type="EMBL" id="KAF2752960.1"/>
    </source>
</evidence>
<sequence length="405" mass="44703">MDSNMVFDPTSWFVNEEPTQAFASTLSTTTPTATLVPAATPSAFLDIIERTAVSYFGPKWDLMYAKIDTVILFGQETARALAAARDNIKDSICELPTTWLDAATWRAWAMVRQSAVNLSLEAQIFYGSLLLYSLYRRSRNVQNLVGNLGAVTGNAIRLVVFAREDVQVPVVEDGMFTLPGTMTTQGLQTNPYMAPMEGVTSPAITASPVSPVTVAVKTERDVIGHEEVMMFNRTFTVQKLVNGQVLIGIQIEQDDIVASPSLRSVSKSVSPQGGSLEHLSDHISNHASDLQGFKESLVEWDGQSRRRASRRLAGKDPEVDPAFSNLQPLGSQRKRKNSEVDGDEQIARPAGDEQIARPTDGTQSKRPKGSASKDFDRASGIAPPTLQQYKQYKQRKQRKQRLRRK</sequence>
<protein>
    <submittedName>
        <fullName evidence="2">Uncharacterized protein</fullName>
    </submittedName>
</protein>
<accession>A0A6A6VTM7</accession>
<organism evidence="2 3">
    <name type="scientific">Pseudovirgaria hyperparasitica</name>
    <dbReference type="NCBI Taxonomy" id="470096"/>
    <lineage>
        <taxon>Eukaryota</taxon>
        <taxon>Fungi</taxon>
        <taxon>Dikarya</taxon>
        <taxon>Ascomycota</taxon>
        <taxon>Pezizomycotina</taxon>
        <taxon>Dothideomycetes</taxon>
        <taxon>Dothideomycetes incertae sedis</taxon>
        <taxon>Acrospermales</taxon>
        <taxon>Acrospermaceae</taxon>
        <taxon>Pseudovirgaria</taxon>
    </lineage>
</organism>
<evidence type="ECO:0000313" key="3">
    <source>
        <dbReference type="Proteomes" id="UP000799437"/>
    </source>
</evidence>
<dbReference type="EMBL" id="ML996589">
    <property type="protein sequence ID" value="KAF2752960.1"/>
    <property type="molecule type" value="Genomic_DNA"/>
</dbReference>
<reference evidence="2" key="1">
    <citation type="journal article" date="2020" name="Stud. Mycol.">
        <title>101 Dothideomycetes genomes: a test case for predicting lifestyles and emergence of pathogens.</title>
        <authorList>
            <person name="Haridas S."/>
            <person name="Albert R."/>
            <person name="Binder M."/>
            <person name="Bloem J."/>
            <person name="Labutti K."/>
            <person name="Salamov A."/>
            <person name="Andreopoulos B."/>
            <person name="Baker S."/>
            <person name="Barry K."/>
            <person name="Bills G."/>
            <person name="Bluhm B."/>
            <person name="Cannon C."/>
            <person name="Castanera R."/>
            <person name="Culley D."/>
            <person name="Daum C."/>
            <person name="Ezra D."/>
            <person name="Gonzalez J."/>
            <person name="Henrissat B."/>
            <person name="Kuo A."/>
            <person name="Liang C."/>
            <person name="Lipzen A."/>
            <person name="Lutzoni F."/>
            <person name="Magnuson J."/>
            <person name="Mondo S."/>
            <person name="Nolan M."/>
            <person name="Ohm R."/>
            <person name="Pangilinan J."/>
            <person name="Park H.-J."/>
            <person name="Ramirez L."/>
            <person name="Alfaro M."/>
            <person name="Sun H."/>
            <person name="Tritt A."/>
            <person name="Yoshinaga Y."/>
            <person name="Zwiers L.-H."/>
            <person name="Turgeon B."/>
            <person name="Goodwin S."/>
            <person name="Spatafora J."/>
            <person name="Crous P."/>
            <person name="Grigoriev I."/>
        </authorList>
    </citation>
    <scope>NUCLEOTIDE SEQUENCE</scope>
    <source>
        <strain evidence="2">CBS 121739</strain>
    </source>
</reference>
<dbReference type="Proteomes" id="UP000799437">
    <property type="component" value="Unassembled WGS sequence"/>
</dbReference>
<evidence type="ECO:0000256" key="1">
    <source>
        <dbReference type="SAM" id="MobiDB-lite"/>
    </source>
</evidence>
<dbReference type="RefSeq" id="XP_033595411.1">
    <property type="nucleotide sequence ID" value="XM_033745881.1"/>
</dbReference>
<gene>
    <name evidence="2" type="ORF">EJ05DRAFT_490495</name>
</gene>
<dbReference type="GeneID" id="54486935"/>
<keyword evidence="3" id="KW-1185">Reference proteome</keyword>
<proteinExistence type="predicted"/>
<dbReference type="AlphaFoldDB" id="A0A6A6VTM7"/>
<feature type="region of interest" description="Disordered" evidence="1">
    <location>
        <begin position="301"/>
        <end position="405"/>
    </location>
</feature>